<sequence length="218" mass="25078">MSQLPSQQKPLQEVAKRSRPVQSRSIKRTQQILDITGELLEHVGVNDLTTAMIAKELGISVGSLYHYFPNKQAILFSMGEVWLESIEAVLESMNTWAIEDMSLDEFIEKAIDLNLHTYRSQKAILVLVQAMFSIPELKELDERHDNLVIRYMADFFQRLGFKQPEDERGRIARLYLEVTHASYLVIVNQNNQRAARTLVDLKRMISGLLLSHKKSQPI</sequence>
<name>F2JXL4_MARM1</name>
<dbReference type="Pfam" id="PF17918">
    <property type="entry name" value="TetR_C_15"/>
    <property type="match status" value="1"/>
</dbReference>
<dbReference type="KEGG" id="mme:Marme_3802"/>
<accession>F2JXL4</accession>
<proteinExistence type="predicted"/>
<evidence type="ECO:0000313" key="5">
    <source>
        <dbReference type="EMBL" id="ADZ93012.1"/>
    </source>
</evidence>
<dbReference type="Proteomes" id="UP000001062">
    <property type="component" value="Chromosome"/>
</dbReference>
<dbReference type="GO" id="GO:0000976">
    <property type="term" value="F:transcription cis-regulatory region binding"/>
    <property type="evidence" value="ECO:0007669"/>
    <property type="project" value="TreeGrafter"/>
</dbReference>
<evidence type="ECO:0000256" key="3">
    <source>
        <dbReference type="SAM" id="MobiDB-lite"/>
    </source>
</evidence>
<evidence type="ECO:0000256" key="2">
    <source>
        <dbReference type="PROSITE-ProRule" id="PRU00335"/>
    </source>
</evidence>
<feature type="region of interest" description="Disordered" evidence="3">
    <location>
        <begin position="1"/>
        <end position="25"/>
    </location>
</feature>
<keyword evidence="1 2" id="KW-0238">DNA-binding</keyword>
<dbReference type="PANTHER" id="PTHR30055">
    <property type="entry name" value="HTH-TYPE TRANSCRIPTIONAL REGULATOR RUTR"/>
    <property type="match status" value="1"/>
</dbReference>
<dbReference type="InterPro" id="IPR023772">
    <property type="entry name" value="DNA-bd_HTH_TetR-type_CS"/>
</dbReference>
<evidence type="ECO:0000313" key="6">
    <source>
        <dbReference type="Proteomes" id="UP000001062"/>
    </source>
</evidence>
<feature type="domain" description="HTH tetR-type" evidence="4">
    <location>
        <begin position="26"/>
        <end position="86"/>
    </location>
</feature>
<gene>
    <name evidence="5" type="ordered locus">Marme_3802</name>
</gene>
<dbReference type="InterPro" id="IPR050109">
    <property type="entry name" value="HTH-type_TetR-like_transc_reg"/>
</dbReference>
<dbReference type="EMBL" id="CP002583">
    <property type="protein sequence ID" value="ADZ93012.1"/>
    <property type="molecule type" value="Genomic_DNA"/>
</dbReference>
<dbReference type="PATRIC" id="fig|717774.3.peg.3917"/>
<dbReference type="RefSeq" id="WP_013662914.1">
    <property type="nucleotide sequence ID" value="NC_015276.1"/>
</dbReference>
<dbReference type="HOGENOM" id="CLU_069356_46_2_6"/>
<dbReference type="PRINTS" id="PR00455">
    <property type="entry name" value="HTHTETR"/>
</dbReference>
<evidence type="ECO:0000256" key="1">
    <source>
        <dbReference type="ARBA" id="ARBA00023125"/>
    </source>
</evidence>
<dbReference type="eggNOG" id="COG1309">
    <property type="taxonomic scope" value="Bacteria"/>
</dbReference>
<dbReference type="GO" id="GO:0003700">
    <property type="term" value="F:DNA-binding transcription factor activity"/>
    <property type="evidence" value="ECO:0007669"/>
    <property type="project" value="TreeGrafter"/>
</dbReference>
<feature type="DNA-binding region" description="H-T-H motif" evidence="2">
    <location>
        <begin position="49"/>
        <end position="68"/>
    </location>
</feature>
<organism evidence="5 6">
    <name type="scientific">Marinomonas mediterranea (strain ATCC 700492 / JCM 21426 / NBRC 103028 / MMB-1)</name>
    <dbReference type="NCBI Taxonomy" id="717774"/>
    <lineage>
        <taxon>Bacteria</taxon>
        <taxon>Pseudomonadati</taxon>
        <taxon>Pseudomonadota</taxon>
        <taxon>Gammaproteobacteria</taxon>
        <taxon>Oceanospirillales</taxon>
        <taxon>Oceanospirillaceae</taxon>
        <taxon>Marinomonas</taxon>
    </lineage>
</organism>
<reference evidence="5 6" key="1">
    <citation type="journal article" date="2012" name="Stand. Genomic Sci.">
        <title>Complete genome sequence of the melanogenic marine bacterium Marinomonas mediterranea type strain (MMB-1(T)).</title>
        <authorList>
            <person name="Lucas-Elio P."/>
            <person name="Goodwin L."/>
            <person name="Woyke T."/>
            <person name="Pitluck S."/>
            <person name="Nolan M."/>
            <person name="Kyrpides N.C."/>
            <person name="Detter J.C."/>
            <person name="Copeland A."/>
            <person name="Teshima H."/>
            <person name="Bruce D."/>
            <person name="Detter C."/>
            <person name="Tapia R."/>
            <person name="Han S."/>
            <person name="Land M.L."/>
            <person name="Ivanova N."/>
            <person name="Mikhailova N."/>
            <person name="Johnston A.W."/>
            <person name="Sanchez-Amat A."/>
        </authorList>
    </citation>
    <scope>NUCLEOTIDE SEQUENCE [LARGE SCALE GENOMIC DNA]</scope>
    <source>
        <strain evidence="6">ATCC 700492 / JCM 21426 / NBRC 103028 / MMB-1</strain>
    </source>
</reference>
<dbReference type="InterPro" id="IPR009057">
    <property type="entry name" value="Homeodomain-like_sf"/>
</dbReference>
<dbReference type="Pfam" id="PF00440">
    <property type="entry name" value="TetR_N"/>
    <property type="match status" value="1"/>
</dbReference>
<dbReference type="InterPro" id="IPR001647">
    <property type="entry name" value="HTH_TetR"/>
</dbReference>
<dbReference type="SUPFAM" id="SSF46689">
    <property type="entry name" value="Homeodomain-like"/>
    <property type="match status" value="1"/>
</dbReference>
<dbReference type="AlphaFoldDB" id="F2JXL4"/>
<dbReference type="STRING" id="717774.Marme_3802"/>
<dbReference type="PROSITE" id="PS50977">
    <property type="entry name" value="HTH_TETR_2"/>
    <property type="match status" value="1"/>
</dbReference>
<dbReference type="OrthoDB" id="9816320at2"/>
<dbReference type="PANTHER" id="PTHR30055:SF226">
    <property type="entry name" value="HTH-TYPE TRANSCRIPTIONAL REGULATOR PKSA"/>
    <property type="match status" value="1"/>
</dbReference>
<dbReference type="PROSITE" id="PS01081">
    <property type="entry name" value="HTH_TETR_1"/>
    <property type="match status" value="1"/>
</dbReference>
<dbReference type="InterPro" id="IPR041669">
    <property type="entry name" value="TetR_C_15"/>
</dbReference>
<feature type="compositionally biased region" description="Polar residues" evidence="3">
    <location>
        <begin position="1"/>
        <end position="10"/>
    </location>
</feature>
<keyword evidence="6" id="KW-1185">Reference proteome</keyword>
<protein>
    <submittedName>
        <fullName evidence="5">Regulatory protein TetR</fullName>
    </submittedName>
</protein>
<evidence type="ECO:0000259" key="4">
    <source>
        <dbReference type="PROSITE" id="PS50977"/>
    </source>
</evidence>
<dbReference type="Gene3D" id="1.10.357.10">
    <property type="entry name" value="Tetracycline Repressor, domain 2"/>
    <property type="match status" value="1"/>
</dbReference>